<dbReference type="InterPro" id="IPR001387">
    <property type="entry name" value="Cro/C1-type_HTH"/>
</dbReference>
<dbReference type="CDD" id="cd00093">
    <property type="entry name" value="HTH_XRE"/>
    <property type="match status" value="1"/>
</dbReference>
<dbReference type="AlphaFoldDB" id="A0A2P7S0Y9"/>
<reference evidence="2 3" key="1">
    <citation type="submission" date="2018-03" db="EMBL/GenBank/DDBJ databases">
        <title>The draft genome of Mesorhizobium sp. 6GN-30.</title>
        <authorList>
            <person name="Liu L."/>
            <person name="Li L."/>
            <person name="Wang T."/>
            <person name="Zhang X."/>
            <person name="Liang L."/>
        </authorList>
    </citation>
    <scope>NUCLEOTIDE SEQUENCE [LARGE SCALE GENOMIC DNA]</scope>
    <source>
        <strain evidence="2 3">6GN30</strain>
    </source>
</reference>
<dbReference type="PROSITE" id="PS50943">
    <property type="entry name" value="HTH_CROC1"/>
    <property type="match status" value="1"/>
</dbReference>
<name>A0A2P7S0Y9_9HYPH</name>
<sequence length="89" mass="9984">MQKTLRSPRHLRLVQIIVEKRRKTGMSQADLAKALGRYQSVVAAVESGGRRVDVVEFLELAEVIGFDPFEVLREVAETAQQHKAAPRLS</sequence>
<dbReference type="SMART" id="SM00530">
    <property type="entry name" value="HTH_XRE"/>
    <property type="match status" value="1"/>
</dbReference>
<dbReference type="Proteomes" id="UP000241229">
    <property type="component" value="Unassembled WGS sequence"/>
</dbReference>
<evidence type="ECO:0000259" key="1">
    <source>
        <dbReference type="PROSITE" id="PS50943"/>
    </source>
</evidence>
<dbReference type="GO" id="GO:0003677">
    <property type="term" value="F:DNA binding"/>
    <property type="evidence" value="ECO:0007669"/>
    <property type="project" value="InterPro"/>
</dbReference>
<accession>A0A2P7S0Y9</accession>
<evidence type="ECO:0000313" key="2">
    <source>
        <dbReference type="EMBL" id="PSJ56128.1"/>
    </source>
</evidence>
<keyword evidence="3" id="KW-1185">Reference proteome</keyword>
<dbReference type="EMBL" id="PXYK01000023">
    <property type="protein sequence ID" value="PSJ56128.1"/>
    <property type="molecule type" value="Genomic_DNA"/>
</dbReference>
<feature type="domain" description="HTH cro/C1-type" evidence="1">
    <location>
        <begin position="17"/>
        <end position="72"/>
    </location>
</feature>
<protein>
    <submittedName>
        <fullName evidence="2">Transcriptional regulator</fullName>
    </submittedName>
</protein>
<dbReference type="InterPro" id="IPR010982">
    <property type="entry name" value="Lambda_DNA-bd_dom_sf"/>
</dbReference>
<organism evidence="2 3">
    <name type="scientific">Kumtagia ephedrae</name>
    <dbReference type="NCBI Taxonomy" id="2116701"/>
    <lineage>
        <taxon>Bacteria</taxon>
        <taxon>Pseudomonadati</taxon>
        <taxon>Pseudomonadota</taxon>
        <taxon>Alphaproteobacteria</taxon>
        <taxon>Hyphomicrobiales</taxon>
        <taxon>Phyllobacteriaceae</taxon>
        <taxon>Kumtagia</taxon>
    </lineage>
</organism>
<proteinExistence type="predicted"/>
<gene>
    <name evidence="2" type="ORF">C7I84_21385</name>
</gene>
<dbReference type="Pfam" id="PF01381">
    <property type="entry name" value="HTH_3"/>
    <property type="match status" value="1"/>
</dbReference>
<dbReference type="OrthoDB" id="9803379at2"/>
<evidence type="ECO:0000313" key="3">
    <source>
        <dbReference type="Proteomes" id="UP000241229"/>
    </source>
</evidence>
<dbReference type="SUPFAM" id="SSF47413">
    <property type="entry name" value="lambda repressor-like DNA-binding domains"/>
    <property type="match status" value="1"/>
</dbReference>
<comment type="caution">
    <text evidence="2">The sequence shown here is derived from an EMBL/GenBank/DDBJ whole genome shotgun (WGS) entry which is preliminary data.</text>
</comment>
<dbReference type="Gene3D" id="1.10.260.40">
    <property type="entry name" value="lambda repressor-like DNA-binding domains"/>
    <property type="match status" value="1"/>
</dbReference>
<dbReference type="RefSeq" id="WP_106774253.1">
    <property type="nucleotide sequence ID" value="NZ_PXYK01000023.1"/>
</dbReference>